<gene>
    <name evidence="2" type="ORF">ABSL23_08860</name>
</gene>
<dbReference type="GeneID" id="91109255"/>
<evidence type="ECO:0000313" key="2">
    <source>
        <dbReference type="EMBL" id="XCF15360.1"/>
    </source>
</evidence>
<protein>
    <recommendedName>
        <fullName evidence="3">DUF378 domain-containing protein</fullName>
    </recommendedName>
</protein>
<evidence type="ECO:0008006" key="3">
    <source>
        <dbReference type="Google" id="ProtNLM"/>
    </source>
</evidence>
<keyword evidence="1" id="KW-0472">Membrane</keyword>
<keyword evidence="1" id="KW-1133">Transmembrane helix</keyword>
<accession>A0AAU8CAS5</accession>
<keyword evidence="1" id="KW-0812">Transmembrane</keyword>
<organism evidence="2">
    <name type="scientific">Halobacterium sp. NMX12-1</name>
    <dbReference type="NCBI Taxonomy" id="3166650"/>
    <lineage>
        <taxon>Archaea</taxon>
        <taxon>Methanobacteriati</taxon>
        <taxon>Methanobacteriota</taxon>
        <taxon>Stenosarchaea group</taxon>
        <taxon>Halobacteria</taxon>
        <taxon>Halobacteriales</taxon>
        <taxon>Halobacteriaceae</taxon>
        <taxon>Halobacterium</taxon>
    </lineage>
</organism>
<feature type="transmembrane region" description="Helical" evidence="1">
    <location>
        <begin position="12"/>
        <end position="35"/>
    </location>
</feature>
<reference evidence="2" key="1">
    <citation type="submission" date="2024-06" db="EMBL/GenBank/DDBJ databases">
        <title>Genome Sequence of an extremely halophilic archaeon isolated from Permian era halite, Salado Formation, Carlsbad, New Mexico: Halobacterium sp. strain NMX12-1.</title>
        <authorList>
            <person name="Sotoa L."/>
            <person name="DasSarma P."/>
            <person name="Anton B.P."/>
            <person name="Vincze T."/>
            <person name="Verma I."/>
            <person name="Eralp B."/>
            <person name="Powers D.W."/>
            <person name="Dozier B.L."/>
            <person name="Roberts R.J."/>
            <person name="DasSarma S."/>
        </authorList>
    </citation>
    <scope>NUCLEOTIDE SEQUENCE</scope>
    <source>
        <strain evidence="2">NMX12-1</strain>
    </source>
</reference>
<name>A0AAU8CAS5_9EURY</name>
<dbReference type="RefSeq" id="WP_353633450.1">
    <property type="nucleotide sequence ID" value="NZ_CP159204.1"/>
</dbReference>
<sequence length="78" mass="8113">MGVERITSAFRSLLSMAASLVVTGVFDVLGLFGVATGTVPLAVDLALRGVGLVLFAALLARNRRESEATQRADAKHSA</sequence>
<dbReference type="AlphaFoldDB" id="A0AAU8CAS5"/>
<evidence type="ECO:0000256" key="1">
    <source>
        <dbReference type="SAM" id="Phobius"/>
    </source>
</evidence>
<feature type="transmembrane region" description="Helical" evidence="1">
    <location>
        <begin position="41"/>
        <end position="60"/>
    </location>
</feature>
<dbReference type="EMBL" id="CP159204">
    <property type="protein sequence ID" value="XCF15360.1"/>
    <property type="molecule type" value="Genomic_DNA"/>
</dbReference>
<dbReference type="KEGG" id="hanx:ABSL23_08860"/>
<proteinExistence type="predicted"/>